<dbReference type="EMBL" id="JAHMHR010000060">
    <property type="protein sequence ID" value="KAK1659452.1"/>
    <property type="molecule type" value="Genomic_DNA"/>
</dbReference>
<sequence>MFDVQQSSNAELAGYYTKQAINHEERTQLAWLGRKLGYSSFASCLFLLLILFAYLTPRAYLAYLHGIFDRHLVALLLPCLALRIIVYASSVSFD</sequence>
<proteinExistence type="predicted"/>
<keyword evidence="1" id="KW-1133">Transmembrane helix</keyword>
<evidence type="ECO:0000313" key="3">
    <source>
        <dbReference type="Proteomes" id="UP001224890"/>
    </source>
</evidence>
<comment type="caution">
    <text evidence="2">The sequence shown here is derived from an EMBL/GenBank/DDBJ whole genome shotgun (WGS) entry which is preliminary data.</text>
</comment>
<organism evidence="2 3">
    <name type="scientific">Colletotrichum godetiae</name>
    <dbReference type="NCBI Taxonomy" id="1209918"/>
    <lineage>
        <taxon>Eukaryota</taxon>
        <taxon>Fungi</taxon>
        <taxon>Dikarya</taxon>
        <taxon>Ascomycota</taxon>
        <taxon>Pezizomycotina</taxon>
        <taxon>Sordariomycetes</taxon>
        <taxon>Hypocreomycetidae</taxon>
        <taxon>Glomerellales</taxon>
        <taxon>Glomerellaceae</taxon>
        <taxon>Colletotrichum</taxon>
        <taxon>Colletotrichum acutatum species complex</taxon>
    </lineage>
</organism>
<evidence type="ECO:0000256" key="1">
    <source>
        <dbReference type="SAM" id="Phobius"/>
    </source>
</evidence>
<evidence type="ECO:0000313" key="2">
    <source>
        <dbReference type="EMBL" id="KAK1659452.1"/>
    </source>
</evidence>
<reference evidence="2" key="1">
    <citation type="submission" date="2021-06" db="EMBL/GenBank/DDBJ databases">
        <title>Comparative genomics, transcriptomics and evolutionary studies reveal genomic signatures of adaptation to plant cell wall in hemibiotrophic fungi.</title>
        <authorList>
            <consortium name="DOE Joint Genome Institute"/>
            <person name="Baroncelli R."/>
            <person name="Diaz J.F."/>
            <person name="Benocci T."/>
            <person name="Peng M."/>
            <person name="Battaglia E."/>
            <person name="Haridas S."/>
            <person name="Andreopoulos W."/>
            <person name="Labutti K."/>
            <person name="Pangilinan J."/>
            <person name="Floch G.L."/>
            <person name="Makela M.R."/>
            <person name="Henrissat B."/>
            <person name="Grigoriev I.V."/>
            <person name="Crouch J.A."/>
            <person name="De Vries R.P."/>
            <person name="Sukno S.A."/>
            <person name="Thon M.R."/>
        </authorList>
    </citation>
    <scope>NUCLEOTIDE SEQUENCE</scope>
    <source>
        <strain evidence="2">CBS 193.32</strain>
    </source>
</reference>
<dbReference type="Proteomes" id="UP001224890">
    <property type="component" value="Unassembled WGS sequence"/>
</dbReference>
<name>A0AAJ0AD58_9PEZI</name>
<protein>
    <submittedName>
        <fullName evidence="2">Uncharacterized protein</fullName>
    </submittedName>
</protein>
<dbReference type="AlphaFoldDB" id="A0AAJ0AD58"/>
<dbReference type="GeneID" id="85451541"/>
<feature type="transmembrane region" description="Helical" evidence="1">
    <location>
        <begin position="36"/>
        <end position="55"/>
    </location>
</feature>
<accession>A0AAJ0AD58</accession>
<keyword evidence="1" id="KW-0812">Transmembrane</keyword>
<gene>
    <name evidence="2" type="ORF">BDP55DRAFT_356528</name>
</gene>
<keyword evidence="1" id="KW-0472">Membrane</keyword>
<keyword evidence="3" id="KW-1185">Reference proteome</keyword>
<dbReference type="RefSeq" id="XP_060424216.1">
    <property type="nucleotide sequence ID" value="XM_060567015.1"/>
</dbReference>
<feature type="transmembrane region" description="Helical" evidence="1">
    <location>
        <begin position="67"/>
        <end position="88"/>
    </location>
</feature>